<dbReference type="InterPro" id="IPR029062">
    <property type="entry name" value="Class_I_gatase-like"/>
</dbReference>
<dbReference type="Gene3D" id="3.40.50.880">
    <property type="match status" value="1"/>
</dbReference>
<sequence length="211" mass="22777">MYQNRTVLPMKKIVIIDYGLGNLRSVQKGLEHAGAEVTISKDPADLESADGVILPGVGAFSDAMKNIVPFLDGIHKYVGSGKPVLGICLGQQMLMSHSEEGGLTDGLDLVPGMVLRFPHSELKVPHMGWNALSIEQDHPFYEGIEDGAFVYFVHSYYVDTDASHTLASCEYGVNFAASVVNSTGNVIGTQFHPEKSGDIGLKMLDNFVGMC</sequence>
<proteinExistence type="inferred from homology"/>
<dbReference type="SMART" id="SM01211">
    <property type="entry name" value="GATase_5"/>
    <property type="match status" value="1"/>
</dbReference>
<dbReference type="PANTHER" id="PTHR42701">
    <property type="entry name" value="IMIDAZOLE GLYCEROL PHOSPHATE SYNTHASE SUBUNIT HISH"/>
    <property type="match status" value="1"/>
</dbReference>
<dbReference type="PROSITE" id="PS51273">
    <property type="entry name" value="GATASE_TYPE_1"/>
    <property type="match status" value="1"/>
</dbReference>
<evidence type="ECO:0000256" key="7">
    <source>
        <dbReference type="ARBA" id="ARBA00022962"/>
    </source>
</evidence>
<evidence type="ECO:0000256" key="6">
    <source>
        <dbReference type="ARBA" id="ARBA00022801"/>
    </source>
</evidence>
<protein>
    <recommendedName>
        <fullName evidence="12">Imidazole glycerol phosphate synthase subunit HisH</fullName>
        <ecNumber evidence="12">4.3.2.10</ecNumber>
    </recommendedName>
    <alternativeName>
        <fullName evidence="12">IGP synthase glutaminase subunit</fullName>
        <ecNumber evidence="12">3.5.1.2</ecNumber>
    </alternativeName>
    <alternativeName>
        <fullName evidence="12">IGP synthase subunit HisH</fullName>
    </alternativeName>
    <alternativeName>
        <fullName evidence="12">ImGP synthase subunit HisH</fullName>
        <shortName evidence="12">IGPS subunit HisH</shortName>
    </alternativeName>
</protein>
<dbReference type="PANTHER" id="PTHR42701:SF1">
    <property type="entry name" value="IMIDAZOLE GLYCEROL PHOSPHATE SYNTHASE SUBUNIT HISH"/>
    <property type="match status" value="1"/>
</dbReference>
<comment type="function">
    <text evidence="12">IGPS catalyzes the conversion of PRFAR and glutamine to IGP, AICAR and glutamate. The HisH subunit catalyzes the hydrolysis of glutamine to glutamate and ammonia as part of the synthesis of IGP and AICAR. The resulting ammonia molecule is channeled to the active site of HisF.</text>
</comment>
<dbReference type="GO" id="GO:0000105">
    <property type="term" value="P:L-histidine biosynthetic process"/>
    <property type="evidence" value="ECO:0007669"/>
    <property type="project" value="UniProtKB-UniRule"/>
</dbReference>
<evidence type="ECO:0000259" key="14">
    <source>
        <dbReference type="Pfam" id="PF00117"/>
    </source>
</evidence>
<organism evidence="15 16">
    <name type="scientific">Methanococcoides vulcani</name>
    <dbReference type="NCBI Taxonomy" id="1353158"/>
    <lineage>
        <taxon>Archaea</taxon>
        <taxon>Methanobacteriati</taxon>
        <taxon>Methanobacteriota</taxon>
        <taxon>Stenosarchaea group</taxon>
        <taxon>Methanomicrobia</taxon>
        <taxon>Methanosarcinales</taxon>
        <taxon>Methanosarcinaceae</taxon>
        <taxon>Methanococcoides</taxon>
    </lineage>
</organism>
<comment type="subunit">
    <text evidence="3 12">Heterodimer of HisH and HisF.</text>
</comment>
<evidence type="ECO:0000256" key="13">
    <source>
        <dbReference type="PIRSR" id="PIRSR000495-1"/>
    </source>
</evidence>
<comment type="subcellular location">
    <subcellularLocation>
        <location evidence="1 12">Cytoplasm</location>
    </subcellularLocation>
</comment>
<gene>
    <name evidence="12" type="primary">hisH</name>
    <name evidence="15" type="ORF">SAMN04488587_0746</name>
</gene>
<feature type="active site" evidence="12 13">
    <location>
        <position position="194"/>
    </location>
</feature>
<evidence type="ECO:0000313" key="16">
    <source>
        <dbReference type="Proteomes" id="UP000243338"/>
    </source>
</evidence>
<evidence type="ECO:0000256" key="2">
    <source>
        <dbReference type="ARBA" id="ARBA00005091"/>
    </source>
</evidence>
<comment type="pathway">
    <text evidence="2 12">Amino-acid biosynthesis; L-histidine biosynthesis; L-histidine from 5-phospho-alpha-D-ribose 1-diphosphate: step 5/9.</text>
</comment>
<dbReference type="SUPFAM" id="SSF52317">
    <property type="entry name" value="Class I glutamine amidotransferase-like"/>
    <property type="match status" value="1"/>
</dbReference>
<dbReference type="AlphaFoldDB" id="A0A1H9YZY9"/>
<keyword evidence="6 12" id="KW-0378">Hydrolase</keyword>
<dbReference type="Pfam" id="PF00117">
    <property type="entry name" value="GATase"/>
    <property type="match status" value="1"/>
</dbReference>
<dbReference type="GO" id="GO:0004359">
    <property type="term" value="F:glutaminase activity"/>
    <property type="evidence" value="ECO:0007669"/>
    <property type="project" value="UniProtKB-EC"/>
</dbReference>
<feature type="domain" description="Glutamine amidotransferase" evidence="14">
    <location>
        <begin position="14"/>
        <end position="207"/>
    </location>
</feature>
<evidence type="ECO:0000256" key="11">
    <source>
        <dbReference type="ARBA" id="ARBA00049534"/>
    </source>
</evidence>
<evidence type="ECO:0000256" key="3">
    <source>
        <dbReference type="ARBA" id="ARBA00011152"/>
    </source>
</evidence>
<dbReference type="InterPro" id="IPR017926">
    <property type="entry name" value="GATASE"/>
</dbReference>
<accession>A0A1H9YZY9</accession>
<dbReference type="Proteomes" id="UP000243338">
    <property type="component" value="Unassembled WGS sequence"/>
</dbReference>
<keyword evidence="9 12" id="KW-0456">Lyase</keyword>
<evidence type="ECO:0000313" key="15">
    <source>
        <dbReference type="EMBL" id="SES74295.1"/>
    </source>
</evidence>
<reference evidence="16" key="1">
    <citation type="submission" date="2016-10" db="EMBL/GenBank/DDBJ databases">
        <authorList>
            <person name="Varghese N."/>
            <person name="Submissions S."/>
        </authorList>
    </citation>
    <scope>NUCLEOTIDE SEQUENCE [LARGE SCALE GENOMIC DNA]</scope>
    <source>
        <strain evidence="16">SLH 33</strain>
    </source>
</reference>
<keyword evidence="5 12" id="KW-0028">Amino-acid biosynthesis</keyword>
<name>A0A1H9YZY9_9EURY</name>
<dbReference type="GO" id="GO:0000107">
    <property type="term" value="F:imidazoleglycerol-phosphate synthase activity"/>
    <property type="evidence" value="ECO:0007669"/>
    <property type="project" value="UniProtKB-UniRule"/>
</dbReference>
<keyword evidence="4 12" id="KW-0963">Cytoplasm</keyword>
<keyword evidence="8 12" id="KW-0368">Histidine biosynthesis</keyword>
<dbReference type="CDD" id="cd01748">
    <property type="entry name" value="GATase1_IGP_Synthase"/>
    <property type="match status" value="1"/>
</dbReference>
<evidence type="ECO:0000256" key="1">
    <source>
        <dbReference type="ARBA" id="ARBA00004496"/>
    </source>
</evidence>
<dbReference type="GO" id="GO:0016829">
    <property type="term" value="F:lyase activity"/>
    <property type="evidence" value="ECO:0007669"/>
    <property type="project" value="UniProtKB-KW"/>
</dbReference>
<evidence type="ECO:0000256" key="8">
    <source>
        <dbReference type="ARBA" id="ARBA00023102"/>
    </source>
</evidence>
<comment type="catalytic activity">
    <reaction evidence="10 12">
        <text>5-[(5-phospho-1-deoxy-D-ribulos-1-ylimino)methylamino]-1-(5-phospho-beta-D-ribosyl)imidazole-4-carboxamide + L-glutamine = D-erythro-1-(imidazol-4-yl)glycerol 3-phosphate + 5-amino-1-(5-phospho-beta-D-ribosyl)imidazole-4-carboxamide + L-glutamate + H(+)</text>
        <dbReference type="Rhea" id="RHEA:24793"/>
        <dbReference type="ChEBI" id="CHEBI:15378"/>
        <dbReference type="ChEBI" id="CHEBI:29985"/>
        <dbReference type="ChEBI" id="CHEBI:58278"/>
        <dbReference type="ChEBI" id="CHEBI:58359"/>
        <dbReference type="ChEBI" id="CHEBI:58475"/>
        <dbReference type="ChEBI" id="CHEBI:58525"/>
        <dbReference type="EC" id="4.3.2.10"/>
    </reaction>
</comment>
<dbReference type="InterPro" id="IPR010139">
    <property type="entry name" value="Imidazole-glycPsynth_HisH"/>
</dbReference>
<feature type="active site" description="Nucleophile" evidence="12 13">
    <location>
        <position position="88"/>
    </location>
</feature>
<dbReference type="NCBIfam" id="TIGR01855">
    <property type="entry name" value="IMP_synth_hisH"/>
    <property type="match status" value="1"/>
</dbReference>
<dbReference type="PIRSF" id="PIRSF000495">
    <property type="entry name" value="Amidotransf_hisH"/>
    <property type="match status" value="1"/>
</dbReference>
<feature type="active site" evidence="12 13">
    <location>
        <position position="192"/>
    </location>
</feature>
<dbReference type="EC" id="4.3.2.10" evidence="12"/>
<evidence type="ECO:0000256" key="5">
    <source>
        <dbReference type="ARBA" id="ARBA00022605"/>
    </source>
</evidence>
<dbReference type="UniPathway" id="UPA00031">
    <property type="reaction ID" value="UER00010"/>
</dbReference>
<evidence type="ECO:0000256" key="10">
    <source>
        <dbReference type="ARBA" id="ARBA00047838"/>
    </source>
</evidence>
<comment type="catalytic activity">
    <reaction evidence="11 12">
        <text>L-glutamine + H2O = L-glutamate + NH4(+)</text>
        <dbReference type="Rhea" id="RHEA:15889"/>
        <dbReference type="ChEBI" id="CHEBI:15377"/>
        <dbReference type="ChEBI" id="CHEBI:28938"/>
        <dbReference type="ChEBI" id="CHEBI:29985"/>
        <dbReference type="ChEBI" id="CHEBI:58359"/>
        <dbReference type="EC" id="3.5.1.2"/>
    </reaction>
</comment>
<dbReference type="EC" id="3.5.1.2" evidence="12"/>
<evidence type="ECO:0000256" key="12">
    <source>
        <dbReference type="HAMAP-Rule" id="MF_00278"/>
    </source>
</evidence>
<keyword evidence="7 12" id="KW-0315">Glutamine amidotransferase</keyword>
<evidence type="ECO:0000256" key="4">
    <source>
        <dbReference type="ARBA" id="ARBA00022490"/>
    </source>
</evidence>
<dbReference type="EMBL" id="FOHQ01000002">
    <property type="protein sequence ID" value="SES74295.1"/>
    <property type="molecule type" value="Genomic_DNA"/>
</dbReference>
<dbReference type="STRING" id="1353158.SAMN04488587_0746"/>
<dbReference type="FunFam" id="3.40.50.880:FF:000009">
    <property type="entry name" value="Imidazole glycerol phosphate synthase subunit HisH"/>
    <property type="match status" value="1"/>
</dbReference>
<evidence type="ECO:0000256" key="9">
    <source>
        <dbReference type="ARBA" id="ARBA00023239"/>
    </source>
</evidence>
<dbReference type="HAMAP" id="MF_00278">
    <property type="entry name" value="HisH"/>
    <property type="match status" value="1"/>
</dbReference>
<keyword evidence="16" id="KW-1185">Reference proteome</keyword>
<dbReference type="GO" id="GO:0005737">
    <property type="term" value="C:cytoplasm"/>
    <property type="evidence" value="ECO:0007669"/>
    <property type="project" value="UniProtKB-SubCell"/>
</dbReference>